<dbReference type="EMBL" id="BMER01000005">
    <property type="protein sequence ID" value="GGG98644.1"/>
    <property type="molecule type" value="Genomic_DNA"/>
</dbReference>
<reference evidence="1" key="2">
    <citation type="submission" date="2020-09" db="EMBL/GenBank/DDBJ databases">
        <authorList>
            <person name="Sun Q."/>
            <person name="Zhou Y."/>
        </authorList>
    </citation>
    <scope>NUCLEOTIDE SEQUENCE</scope>
    <source>
        <strain evidence="1">CGMCC 1.12195</strain>
    </source>
</reference>
<reference evidence="1" key="1">
    <citation type="journal article" date="2014" name="Int. J. Syst. Evol. Microbiol.">
        <title>Complete genome sequence of Corynebacterium casei LMG S-19264T (=DSM 44701T), isolated from a smear-ripened cheese.</title>
        <authorList>
            <consortium name="US DOE Joint Genome Institute (JGI-PGF)"/>
            <person name="Walter F."/>
            <person name="Albersmeier A."/>
            <person name="Kalinowski J."/>
            <person name="Ruckert C."/>
        </authorList>
    </citation>
    <scope>NUCLEOTIDE SEQUENCE</scope>
    <source>
        <strain evidence="1">CGMCC 1.12195</strain>
    </source>
</reference>
<evidence type="ECO:0008006" key="3">
    <source>
        <dbReference type="Google" id="ProtNLM"/>
    </source>
</evidence>
<evidence type="ECO:0000313" key="2">
    <source>
        <dbReference type="Proteomes" id="UP000660862"/>
    </source>
</evidence>
<dbReference type="PROSITE" id="PS51257">
    <property type="entry name" value="PROKAR_LIPOPROTEIN"/>
    <property type="match status" value="1"/>
</dbReference>
<dbReference type="RefSeq" id="WP_229738857.1">
    <property type="nucleotide sequence ID" value="NZ_BMER01000005.1"/>
</dbReference>
<sequence>MLKQIKKGRALLIVFLPCLLVFASCFQIVEDVTVRKDGSGDAVFTANLSQSKTKLASIMLLDSVNGYKVPSRADIRNQLIKLEGELREIEGISNVTHSVDFDKFIATIRFSFTDVDKLNRISNNIFEEMKISPANKSSYAYRNDTRTFSRIYMHEPKAKLEFDKMKEADKEIFKSATYTSIYRFDRQVISQSNTSAKLASSKKAVMLQGSVLDLINGKNNITNHIKLAN</sequence>
<dbReference type="Proteomes" id="UP000660862">
    <property type="component" value="Unassembled WGS sequence"/>
</dbReference>
<proteinExistence type="predicted"/>
<comment type="caution">
    <text evidence="1">The sequence shown here is derived from an EMBL/GenBank/DDBJ whole genome shotgun (WGS) entry which is preliminary data.</text>
</comment>
<dbReference type="AlphaFoldDB" id="A0A917HYP2"/>
<keyword evidence="2" id="KW-1185">Reference proteome</keyword>
<organism evidence="1 2">
    <name type="scientific">Parapedobacter pyrenivorans</name>
    <dbReference type="NCBI Taxonomy" id="1305674"/>
    <lineage>
        <taxon>Bacteria</taxon>
        <taxon>Pseudomonadati</taxon>
        <taxon>Bacteroidota</taxon>
        <taxon>Sphingobacteriia</taxon>
        <taxon>Sphingobacteriales</taxon>
        <taxon>Sphingobacteriaceae</taxon>
        <taxon>Parapedobacter</taxon>
    </lineage>
</organism>
<accession>A0A917HYP2</accession>
<name>A0A917HYP2_9SPHI</name>
<gene>
    <name evidence="1" type="ORF">GCM10007415_37800</name>
</gene>
<evidence type="ECO:0000313" key="1">
    <source>
        <dbReference type="EMBL" id="GGG98644.1"/>
    </source>
</evidence>
<protein>
    <recommendedName>
        <fullName evidence="3">Lipoprotein</fullName>
    </recommendedName>
</protein>